<gene>
    <name evidence="2" type="ORF">Q7C36_001929</name>
</gene>
<evidence type="ECO:0000313" key="2">
    <source>
        <dbReference type="EMBL" id="KAK2865873.1"/>
    </source>
</evidence>
<evidence type="ECO:0000313" key="3">
    <source>
        <dbReference type="Proteomes" id="UP001187315"/>
    </source>
</evidence>
<accession>A0AA88NVD6</accession>
<name>A0AA88NVD6_TACVA</name>
<reference evidence="2" key="1">
    <citation type="submission" date="2023-08" db="EMBL/GenBank/DDBJ databases">
        <title>Pelteobagrus vachellii genome.</title>
        <authorList>
            <person name="Liu H."/>
        </authorList>
    </citation>
    <scope>NUCLEOTIDE SEQUENCE</scope>
    <source>
        <strain evidence="2">PRFRI_2022a</strain>
        <tissue evidence="2">Muscle</tissue>
    </source>
</reference>
<keyword evidence="1" id="KW-0732">Signal</keyword>
<organism evidence="2 3">
    <name type="scientific">Tachysurus vachellii</name>
    <name type="common">Darkbarbel catfish</name>
    <name type="synonym">Pelteobagrus vachellii</name>
    <dbReference type="NCBI Taxonomy" id="175792"/>
    <lineage>
        <taxon>Eukaryota</taxon>
        <taxon>Metazoa</taxon>
        <taxon>Chordata</taxon>
        <taxon>Craniata</taxon>
        <taxon>Vertebrata</taxon>
        <taxon>Euteleostomi</taxon>
        <taxon>Actinopterygii</taxon>
        <taxon>Neopterygii</taxon>
        <taxon>Teleostei</taxon>
        <taxon>Ostariophysi</taxon>
        <taxon>Siluriformes</taxon>
        <taxon>Bagridae</taxon>
        <taxon>Tachysurus</taxon>
    </lineage>
</organism>
<dbReference type="Proteomes" id="UP001187315">
    <property type="component" value="Unassembled WGS sequence"/>
</dbReference>
<feature type="signal peptide" evidence="1">
    <location>
        <begin position="1"/>
        <end position="18"/>
    </location>
</feature>
<feature type="chain" id="PRO_5041743694" evidence="1">
    <location>
        <begin position="19"/>
        <end position="85"/>
    </location>
</feature>
<dbReference type="AlphaFoldDB" id="A0AA88NVD6"/>
<dbReference type="PROSITE" id="PS51257">
    <property type="entry name" value="PROKAR_LIPOPROTEIN"/>
    <property type="match status" value="1"/>
</dbReference>
<comment type="caution">
    <text evidence="2">The sequence shown here is derived from an EMBL/GenBank/DDBJ whole genome shotgun (WGS) entry which is preliminary data.</text>
</comment>
<sequence length="85" mass="9244">MKVVLVFIAVSFVALSCAVPVEEEHEREKRSSSGEYYRRFYPSSNGNSNQNWMDILFPLLLARILTPAPAPAPAPVPAPTAAAGK</sequence>
<dbReference type="EMBL" id="JAVHJS010000002">
    <property type="protein sequence ID" value="KAK2865873.1"/>
    <property type="molecule type" value="Genomic_DNA"/>
</dbReference>
<proteinExistence type="predicted"/>
<protein>
    <submittedName>
        <fullName evidence="2">Uncharacterized protein</fullName>
    </submittedName>
</protein>
<evidence type="ECO:0000256" key="1">
    <source>
        <dbReference type="SAM" id="SignalP"/>
    </source>
</evidence>
<keyword evidence="3" id="KW-1185">Reference proteome</keyword>